<accession>A0AAQ3MCQ0</accession>
<dbReference type="Gene3D" id="3.20.20.80">
    <property type="entry name" value="Glycosidases"/>
    <property type="match status" value="1"/>
</dbReference>
<keyword evidence="7" id="KW-1185">Reference proteome</keyword>
<proteinExistence type="inferred from homology"/>
<comment type="similarity">
    <text evidence="1 4">Belongs to the glycosyl hydrolase 5 (cellulase A) family.</text>
</comment>
<dbReference type="GO" id="GO:0000272">
    <property type="term" value="P:polysaccharide catabolic process"/>
    <property type="evidence" value="ECO:0007669"/>
    <property type="project" value="InterPro"/>
</dbReference>
<evidence type="ECO:0000313" key="6">
    <source>
        <dbReference type="EMBL" id="WPH04331.1"/>
    </source>
</evidence>
<sequence length="416" mass="47174">MSANGDENGHGGIIQARIHHDIQTPLAESRNDTRSNASFTPPLHTAGRYIVDANGERYKLASVNWYGASDVDFVPGGLDFRHRDDLAATIKAMGFNSVRFPYSDQMVLENPIVPVKLISANLDLLDGYELAYDNTLQWEHDQQGPRALDVFKACVDSLTDAGLTVIINDHITNAQWCDGKNLCDSSWKNSHFGPICKVKQTTESWIENWKTIMRPHINNPLVIGADLRNEPRGLWGTMTWDMFASACEKASEALLKLNPDWLMFVEGVSSANDCSGARLRPIQLSIPDRVVYSSHIYSWSGWGSLGKTYGRRPYESFARDMDKNWGYLLASNTAPVWAGEFGAPDHAQGHDRHYWDNLMRYLLDWDVDFGYWALNPRKPNLERESYGLLEDDWETPIAGDYRLVDMHKLMKGREKE</sequence>
<gene>
    <name evidence="6" type="ORF">R9X50_00722000</name>
</gene>
<dbReference type="EMBL" id="CP138591">
    <property type="protein sequence ID" value="WPH04331.1"/>
    <property type="molecule type" value="Genomic_DNA"/>
</dbReference>
<dbReference type="PANTHER" id="PTHR31263:SF0">
    <property type="entry name" value="CELLULASE FAMILY PROTEIN (AFU_ORTHOLOGUE AFUA_5G14560)"/>
    <property type="match status" value="1"/>
</dbReference>
<dbReference type="AlphaFoldDB" id="A0AAQ3MCQ0"/>
<dbReference type="SUPFAM" id="SSF51445">
    <property type="entry name" value="(Trans)glycosidases"/>
    <property type="match status" value="1"/>
</dbReference>
<dbReference type="Pfam" id="PF00150">
    <property type="entry name" value="Cellulase"/>
    <property type="match status" value="1"/>
</dbReference>
<evidence type="ECO:0000256" key="1">
    <source>
        <dbReference type="ARBA" id="ARBA00005641"/>
    </source>
</evidence>
<keyword evidence="2 4" id="KW-0378">Hydrolase</keyword>
<dbReference type="InterPro" id="IPR017853">
    <property type="entry name" value="GH"/>
</dbReference>
<reference evidence="6 7" key="1">
    <citation type="submission" date="2023-11" db="EMBL/GenBank/DDBJ databases">
        <title>An acidophilic fungus is an integral part of prey digestion in a carnivorous sundew plant.</title>
        <authorList>
            <person name="Tsai I.J."/>
        </authorList>
    </citation>
    <scope>NUCLEOTIDE SEQUENCE [LARGE SCALE GENOMIC DNA]</scope>
    <source>
        <strain evidence="6">169a</strain>
    </source>
</reference>
<dbReference type="PANTHER" id="PTHR31263">
    <property type="entry name" value="CELLULASE FAMILY PROTEIN (AFU_ORTHOLOGUE AFUA_5G14560)"/>
    <property type="match status" value="1"/>
</dbReference>
<feature type="domain" description="Glycoside hydrolase family 5" evidence="5">
    <location>
        <begin position="80"/>
        <end position="376"/>
    </location>
</feature>
<evidence type="ECO:0000259" key="5">
    <source>
        <dbReference type="Pfam" id="PF00150"/>
    </source>
</evidence>
<keyword evidence="3 4" id="KW-0326">Glycosidase</keyword>
<dbReference type="InterPro" id="IPR001547">
    <property type="entry name" value="Glyco_hydro_5"/>
</dbReference>
<evidence type="ECO:0000313" key="7">
    <source>
        <dbReference type="Proteomes" id="UP001303373"/>
    </source>
</evidence>
<organism evidence="6 7">
    <name type="scientific">Acrodontium crateriforme</name>
    <dbReference type="NCBI Taxonomy" id="150365"/>
    <lineage>
        <taxon>Eukaryota</taxon>
        <taxon>Fungi</taxon>
        <taxon>Dikarya</taxon>
        <taxon>Ascomycota</taxon>
        <taxon>Pezizomycotina</taxon>
        <taxon>Dothideomycetes</taxon>
        <taxon>Dothideomycetidae</taxon>
        <taxon>Mycosphaerellales</taxon>
        <taxon>Teratosphaeriaceae</taxon>
        <taxon>Acrodontium</taxon>
    </lineage>
</organism>
<evidence type="ECO:0000256" key="4">
    <source>
        <dbReference type="RuleBase" id="RU361153"/>
    </source>
</evidence>
<dbReference type="Proteomes" id="UP001303373">
    <property type="component" value="Chromosome 12"/>
</dbReference>
<evidence type="ECO:0000256" key="3">
    <source>
        <dbReference type="ARBA" id="ARBA00023295"/>
    </source>
</evidence>
<name>A0AAQ3MCQ0_9PEZI</name>
<evidence type="ECO:0000256" key="2">
    <source>
        <dbReference type="ARBA" id="ARBA00022801"/>
    </source>
</evidence>
<dbReference type="GO" id="GO:0004553">
    <property type="term" value="F:hydrolase activity, hydrolyzing O-glycosyl compounds"/>
    <property type="evidence" value="ECO:0007669"/>
    <property type="project" value="InterPro"/>
</dbReference>
<protein>
    <submittedName>
        <fullName evidence="6">Glycoside hydrolase family 5 protein</fullName>
    </submittedName>
</protein>